<gene>
    <name evidence="1" type="ORF">METZ01_LOCUS206158</name>
</gene>
<accession>A0A382ET28</accession>
<feature type="non-terminal residue" evidence="1">
    <location>
        <position position="1"/>
    </location>
</feature>
<dbReference type="AlphaFoldDB" id="A0A382ET28"/>
<name>A0A382ET28_9ZZZZ</name>
<sequence length="35" mass="3612">SPNGEAANQIGAKPTTLLNDGKPAVIHKEVVITLD</sequence>
<dbReference type="EMBL" id="UINC01045941">
    <property type="protein sequence ID" value="SVB53304.1"/>
    <property type="molecule type" value="Genomic_DNA"/>
</dbReference>
<evidence type="ECO:0000313" key="1">
    <source>
        <dbReference type="EMBL" id="SVB53304.1"/>
    </source>
</evidence>
<protein>
    <submittedName>
        <fullName evidence="1">Uncharacterized protein</fullName>
    </submittedName>
</protein>
<reference evidence="1" key="1">
    <citation type="submission" date="2018-05" db="EMBL/GenBank/DDBJ databases">
        <authorList>
            <person name="Lanie J.A."/>
            <person name="Ng W.-L."/>
            <person name="Kazmierczak K.M."/>
            <person name="Andrzejewski T.M."/>
            <person name="Davidsen T.M."/>
            <person name="Wayne K.J."/>
            <person name="Tettelin H."/>
            <person name="Glass J.I."/>
            <person name="Rusch D."/>
            <person name="Podicherti R."/>
            <person name="Tsui H.-C.T."/>
            <person name="Winkler M.E."/>
        </authorList>
    </citation>
    <scope>NUCLEOTIDE SEQUENCE</scope>
</reference>
<proteinExistence type="predicted"/>
<organism evidence="1">
    <name type="scientific">marine metagenome</name>
    <dbReference type="NCBI Taxonomy" id="408172"/>
    <lineage>
        <taxon>unclassified sequences</taxon>
        <taxon>metagenomes</taxon>
        <taxon>ecological metagenomes</taxon>
    </lineage>
</organism>